<comment type="caution">
    <text evidence="2">The sequence shown here is derived from an EMBL/GenBank/DDBJ whole genome shotgun (WGS) entry which is preliminary data.</text>
</comment>
<feature type="region of interest" description="Disordered" evidence="1">
    <location>
        <begin position="1"/>
        <end position="70"/>
    </location>
</feature>
<gene>
    <name evidence="2" type="ORF">B0T18DRAFT_165993</name>
</gene>
<name>A0AA40EXC7_9PEZI</name>
<organism evidence="2 3">
    <name type="scientific">Schizothecium vesticola</name>
    <dbReference type="NCBI Taxonomy" id="314040"/>
    <lineage>
        <taxon>Eukaryota</taxon>
        <taxon>Fungi</taxon>
        <taxon>Dikarya</taxon>
        <taxon>Ascomycota</taxon>
        <taxon>Pezizomycotina</taxon>
        <taxon>Sordariomycetes</taxon>
        <taxon>Sordariomycetidae</taxon>
        <taxon>Sordariales</taxon>
        <taxon>Schizotheciaceae</taxon>
        <taxon>Schizothecium</taxon>
    </lineage>
</organism>
<evidence type="ECO:0000256" key="1">
    <source>
        <dbReference type="SAM" id="MobiDB-lite"/>
    </source>
</evidence>
<evidence type="ECO:0000313" key="2">
    <source>
        <dbReference type="EMBL" id="KAK0747141.1"/>
    </source>
</evidence>
<evidence type="ECO:0000313" key="3">
    <source>
        <dbReference type="Proteomes" id="UP001172155"/>
    </source>
</evidence>
<dbReference type="EMBL" id="JAUKUD010000004">
    <property type="protein sequence ID" value="KAK0747141.1"/>
    <property type="molecule type" value="Genomic_DNA"/>
</dbReference>
<keyword evidence="3" id="KW-1185">Reference proteome</keyword>
<protein>
    <submittedName>
        <fullName evidence="2">Uncharacterized protein</fullName>
    </submittedName>
</protein>
<dbReference type="AlphaFoldDB" id="A0AA40EXC7"/>
<reference evidence="2" key="1">
    <citation type="submission" date="2023-06" db="EMBL/GenBank/DDBJ databases">
        <title>Genome-scale phylogeny and comparative genomics of the fungal order Sordariales.</title>
        <authorList>
            <consortium name="Lawrence Berkeley National Laboratory"/>
            <person name="Hensen N."/>
            <person name="Bonometti L."/>
            <person name="Westerberg I."/>
            <person name="Brannstrom I.O."/>
            <person name="Guillou S."/>
            <person name="Cros-Aarteil S."/>
            <person name="Calhoun S."/>
            <person name="Haridas S."/>
            <person name="Kuo A."/>
            <person name="Mondo S."/>
            <person name="Pangilinan J."/>
            <person name="Riley R."/>
            <person name="LaButti K."/>
            <person name="Andreopoulos B."/>
            <person name="Lipzen A."/>
            <person name="Chen C."/>
            <person name="Yanf M."/>
            <person name="Daum C."/>
            <person name="Ng V."/>
            <person name="Clum A."/>
            <person name="Steindorff A."/>
            <person name="Ohm R."/>
            <person name="Martin F."/>
            <person name="Silar P."/>
            <person name="Natvig D."/>
            <person name="Lalanne C."/>
            <person name="Gautier V."/>
            <person name="Ament-velasquez S.L."/>
            <person name="Kruys A."/>
            <person name="Hutchinson M.I."/>
            <person name="Powell A.J."/>
            <person name="Barry K."/>
            <person name="Miller A.N."/>
            <person name="Grigoriev I.V."/>
            <person name="Debuchy R."/>
            <person name="Gladieux P."/>
            <person name="Thoren M.H."/>
            <person name="Johannesson H."/>
        </authorList>
    </citation>
    <scope>NUCLEOTIDE SEQUENCE</scope>
    <source>
        <strain evidence="2">SMH3187-1</strain>
    </source>
</reference>
<accession>A0AA40EXC7</accession>
<proteinExistence type="predicted"/>
<dbReference type="Proteomes" id="UP001172155">
    <property type="component" value="Unassembled WGS sequence"/>
</dbReference>
<sequence length="138" mass="14924">MPSSSDSPAVKRAHLATAHVRTTLPSRDGRPSQPSWTRGSRRPLSPPVHSAHHSWRSALSAHNSPHAAPVARQHTAVTTPNAKHRLPDRQLTLLTSSVHCPDPKSMDIANGLEAPALPRLPVPPTATACRRPSWNVHT</sequence>